<protein>
    <recommendedName>
        <fullName evidence="3">RNA polymerase beta prime subunit</fullName>
    </recommendedName>
</protein>
<name>A0A0A8JBG2_9CAUD</name>
<keyword evidence="2" id="KW-1185">Reference proteome</keyword>
<proteinExistence type="predicted"/>
<accession>A0A0A8JBG2</accession>
<evidence type="ECO:0008006" key="3">
    <source>
        <dbReference type="Google" id="ProtNLM"/>
    </source>
</evidence>
<sequence length="658" mass="75729">MLKYSHRQLSEVLTGEFYLEFEDGQLLTNDRETNFTMPMWDWIRKRPIPLKKRHHISNSMAKKTFHKNMHMDLLNIIHWDIYEAYKKTGRFGDYDLLEELTKEFYEYGNVMYNLLAVKMGTSVSTVSIKDVIKLFKVPEIADLLEKMRPTEESVLGTTQGITKLISKSTNPEIMNNRAVRMARAGVIKTNQLVQAIAPTGYIEDLGGEIFKYPLMSNYTDGHRSLYDNMVESRKASQAIEATKAELEDAVYQSRRQEILNEILMNVHPGDCGTKGFIPYKIRETNDLTASDLELNEGKYYMLPEDPTETLYELKSTDEHLIGKIIHMRSILHCAHPDPNGVCESCLGAISLTIPKRTNLGQLMTTDLYAFIIQRQLSKKHYLANSVVQKLRVAEEDAQYLEVGRDGISYYFTENLKGLNYKMIISHDEGKSLTDVMYLTDIDRVSIGRITEIGSMALEIEHKGKVEYVDRRPFILGTGKRMASFSHDMLKYVKEQYWEIDDKNNFVIDMSNWDYRKPFAFVPMKNDSLIDFSLGFKSHIESEVKKEEIRDQFTDVDAFLIDTYELLNSELTINMAQVEVAVYGISIRSAKYGDYSLPKPWSKRGIGVMSRAMAMRSLGSTMAFEKHTIIFSSVESFIVKNRPDHPFDAILNPELLPRV</sequence>
<dbReference type="Proteomes" id="UP000203794">
    <property type="component" value="Segment"/>
</dbReference>
<reference evidence="1 2" key="1">
    <citation type="submission" date="2014-12" db="EMBL/GenBank/DDBJ databases">
        <title>Genome analysis of a novel jumbo phage RSL2 infecting the phytopathogen Ralstonia solanacearum.</title>
        <authorList>
            <person name="Kawasaki T."/>
            <person name="Fujie M."/>
            <person name="Chatchawankanphanich O."/>
            <person name="Ogata H."/>
            <person name="Yamada T."/>
        </authorList>
    </citation>
    <scope>NUCLEOTIDE SEQUENCE [LARGE SCALE GENOMIC DNA]</scope>
    <source>
        <strain evidence="1 2">RSL2</strain>
    </source>
</reference>
<evidence type="ECO:0000313" key="2">
    <source>
        <dbReference type="Proteomes" id="UP000203794"/>
    </source>
</evidence>
<evidence type="ECO:0000313" key="1">
    <source>
        <dbReference type="EMBL" id="BAQ02736.2"/>
    </source>
</evidence>
<organism evidence="1 2">
    <name type="scientific">Ralstonia phage RSL2</name>
    <dbReference type="NCBI Taxonomy" id="1585840"/>
    <lineage>
        <taxon>Viruses</taxon>
        <taxon>Duplodnaviria</taxon>
        <taxon>Heunggongvirae</taxon>
        <taxon>Uroviricota</taxon>
        <taxon>Caudoviricetes</taxon>
        <taxon>Chimalliviridae</taxon>
        <taxon>Chiangmaivirus</taxon>
        <taxon>Chiangmaivirus RSL2</taxon>
    </lineage>
</organism>
<dbReference type="EMBL" id="AP014693">
    <property type="protein sequence ID" value="BAQ02736.2"/>
    <property type="molecule type" value="Genomic_DNA"/>
</dbReference>